<dbReference type="InterPro" id="IPR003488">
    <property type="entry name" value="DprA"/>
</dbReference>
<organism evidence="3 4">
    <name type="scientific">candidate division WWE3 bacterium CG22_combo_CG10-13_8_21_14_all_39_12</name>
    <dbReference type="NCBI Taxonomy" id="1975094"/>
    <lineage>
        <taxon>Bacteria</taxon>
        <taxon>Katanobacteria</taxon>
    </lineage>
</organism>
<dbReference type="PANTHER" id="PTHR43022">
    <property type="entry name" value="PROTEIN SMF"/>
    <property type="match status" value="1"/>
</dbReference>
<dbReference type="EMBL" id="PCSU01000088">
    <property type="protein sequence ID" value="PIP56097.1"/>
    <property type="molecule type" value="Genomic_DNA"/>
</dbReference>
<name>A0A2H0BEK5_UNCKA</name>
<comment type="similarity">
    <text evidence="1">Belongs to the DprA/Smf family.</text>
</comment>
<dbReference type="Gene3D" id="3.40.50.450">
    <property type="match status" value="1"/>
</dbReference>
<sequence>MVEEEAVSLIRLHSIEGFGNSGILAAFKKTQNPKEILARIDEFSYKPIKNSLSVHDAKKQLDYINQNNISIIPIYSPQYPPQLRTIEKPPAILYSLGNEKLLLNQSSLAVVGTRKYSPYGKEVCSLLLPEIAKHSIPIVSGMAIGIDSFAHEQALNNNGPTIAVLGSGVNIISPMQNTHLYHRIVESGCIISEFPIDFQAQRYTFTQRNRIVSGLAKALLVIEAGEKSGTMITTNHALEQGREVCVVPGPITSFSSQGTNKLLQLGATPITNPQDLLDIFLLKTAPFKKPILSNPTHQLIVNALYDGSRTIEDLSIKTGLLPTELMLATSELELDGTITGEGDYSFTLRY</sequence>
<dbReference type="GO" id="GO:0009294">
    <property type="term" value="P:DNA-mediated transformation"/>
    <property type="evidence" value="ECO:0007669"/>
    <property type="project" value="InterPro"/>
</dbReference>
<dbReference type="AlphaFoldDB" id="A0A2H0BEK5"/>
<dbReference type="PANTHER" id="PTHR43022:SF1">
    <property type="entry name" value="PROTEIN SMF"/>
    <property type="match status" value="1"/>
</dbReference>
<evidence type="ECO:0000313" key="4">
    <source>
        <dbReference type="Proteomes" id="UP000228495"/>
    </source>
</evidence>
<reference evidence="3 4" key="1">
    <citation type="submission" date="2017-09" db="EMBL/GenBank/DDBJ databases">
        <title>Depth-based differentiation of microbial function through sediment-hosted aquifers and enrichment of novel symbionts in the deep terrestrial subsurface.</title>
        <authorList>
            <person name="Probst A.J."/>
            <person name="Ladd B."/>
            <person name="Jarett J.K."/>
            <person name="Geller-Mcgrath D.E."/>
            <person name="Sieber C.M."/>
            <person name="Emerson J.B."/>
            <person name="Anantharaman K."/>
            <person name="Thomas B.C."/>
            <person name="Malmstrom R."/>
            <person name="Stieglmeier M."/>
            <person name="Klingl A."/>
            <person name="Woyke T."/>
            <person name="Ryan C.M."/>
            <person name="Banfield J.F."/>
        </authorList>
    </citation>
    <scope>NUCLEOTIDE SEQUENCE [LARGE SCALE GENOMIC DNA]</scope>
    <source>
        <strain evidence="3">CG22_combo_CG10-13_8_21_14_all_39_12</strain>
    </source>
</reference>
<dbReference type="SUPFAM" id="SSF102405">
    <property type="entry name" value="MCP/YpsA-like"/>
    <property type="match status" value="1"/>
</dbReference>
<dbReference type="NCBIfam" id="TIGR00732">
    <property type="entry name" value="dprA"/>
    <property type="match status" value="1"/>
</dbReference>
<dbReference type="Proteomes" id="UP000228495">
    <property type="component" value="Unassembled WGS sequence"/>
</dbReference>
<gene>
    <name evidence="3" type="primary">dprA</name>
    <name evidence="3" type="ORF">COX05_04830</name>
</gene>
<feature type="domain" description="Smf/DprA SLOG" evidence="2">
    <location>
        <begin position="71"/>
        <end position="278"/>
    </location>
</feature>
<evidence type="ECO:0000259" key="2">
    <source>
        <dbReference type="Pfam" id="PF02481"/>
    </source>
</evidence>
<accession>A0A2H0BEK5</accession>
<evidence type="ECO:0000256" key="1">
    <source>
        <dbReference type="ARBA" id="ARBA00006525"/>
    </source>
</evidence>
<proteinExistence type="inferred from homology"/>
<dbReference type="Pfam" id="PF02481">
    <property type="entry name" value="DNA_processg_A"/>
    <property type="match status" value="1"/>
</dbReference>
<dbReference type="InterPro" id="IPR057666">
    <property type="entry name" value="DrpA_SLOG"/>
</dbReference>
<evidence type="ECO:0000313" key="3">
    <source>
        <dbReference type="EMBL" id="PIP56097.1"/>
    </source>
</evidence>
<comment type="caution">
    <text evidence="3">The sequence shown here is derived from an EMBL/GenBank/DDBJ whole genome shotgun (WGS) entry which is preliminary data.</text>
</comment>
<protein>
    <submittedName>
        <fullName evidence="3">DNA-protecting protein DprA</fullName>
    </submittedName>
</protein>